<sequence length="52" mass="5701">MVANPVEYTPGGIFKGSSMFNVFDRPLVWLLSLLRMICSKEGVLPEGMVRGG</sequence>
<evidence type="ECO:0000313" key="2">
    <source>
        <dbReference type="Proteomes" id="UP000254118"/>
    </source>
</evidence>
<reference evidence="1 2" key="1">
    <citation type="submission" date="2018-06" db="EMBL/GenBank/DDBJ databases">
        <authorList>
            <consortium name="Pathogen Informatics"/>
            <person name="Doyle S."/>
        </authorList>
    </citation>
    <scope>NUCLEOTIDE SEQUENCE [LARGE SCALE GENOMIC DNA]</scope>
    <source>
        <strain evidence="1 2">NCTC7915</strain>
    </source>
</reference>
<organism evidence="1 2">
    <name type="scientific">Dermatophilus congolensis</name>
    <dbReference type="NCBI Taxonomy" id="1863"/>
    <lineage>
        <taxon>Bacteria</taxon>
        <taxon>Bacillati</taxon>
        <taxon>Actinomycetota</taxon>
        <taxon>Actinomycetes</taxon>
        <taxon>Micrococcales</taxon>
        <taxon>Dermatophilaceae</taxon>
        <taxon>Dermatophilus</taxon>
    </lineage>
</organism>
<dbReference type="AlphaFoldDB" id="A0AA46BMQ2"/>
<protein>
    <submittedName>
        <fullName evidence="1">Uncharacterized protein</fullName>
    </submittedName>
</protein>
<dbReference type="EMBL" id="UFYA01000001">
    <property type="protein sequence ID" value="STD07712.1"/>
    <property type="molecule type" value="Genomic_DNA"/>
</dbReference>
<dbReference type="Proteomes" id="UP000254118">
    <property type="component" value="Unassembled WGS sequence"/>
</dbReference>
<name>A0AA46BMQ2_9MICO</name>
<proteinExistence type="predicted"/>
<evidence type="ECO:0000313" key="1">
    <source>
        <dbReference type="EMBL" id="STD07712.1"/>
    </source>
</evidence>
<accession>A0AA46BMQ2</accession>
<gene>
    <name evidence="1" type="ORF">NCTC7915_00849</name>
</gene>
<comment type="caution">
    <text evidence="1">The sequence shown here is derived from an EMBL/GenBank/DDBJ whole genome shotgun (WGS) entry which is preliminary data.</text>
</comment>